<accession>A0A4R8I7D2</accession>
<keyword evidence="1" id="KW-1133">Transmembrane helix</keyword>
<sequence>MMITTNHRSRIPVSYLLTRRVISRAALLWFMISYQFLSAYTPIDSLRTEVKSDSLIAKQSSKEGKIFVVEGTLFYDVSKEISYDIVIVKSSVDSSKKAQPKELKKKTLPLAKKETAKKSISQNKPVDVKARPFSGSDTSFSLIYISHSKGLSSGSTESLFAKIDKDFYEFLSFFSNKISFDTTLLCNPSSQLTFLHTVRPPPFNFS</sequence>
<dbReference type="RefSeq" id="WP_166668225.1">
    <property type="nucleotide sequence ID" value="NZ_SOEO01000002.1"/>
</dbReference>
<dbReference type="EMBL" id="SOEO01000002">
    <property type="protein sequence ID" value="TDX84832.1"/>
    <property type="molecule type" value="Genomic_DNA"/>
</dbReference>
<dbReference type="Proteomes" id="UP000295313">
    <property type="component" value="Unassembled WGS sequence"/>
</dbReference>
<evidence type="ECO:0000313" key="3">
    <source>
        <dbReference type="Proteomes" id="UP000295313"/>
    </source>
</evidence>
<proteinExistence type="predicted"/>
<keyword evidence="1" id="KW-0812">Transmembrane</keyword>
<evidence type="ECO:0000313" key="2">
    <source>
        <dbReference type="EMBL" id="TDX84832.1"/>
    </source>
</evidence>
<feature type="transmembrane region" description="Helical" evidence="1">
    <location>
        <begin position="21"/>
        <end position="40"/>
    </location>
</feature>
<organism evidence="2 3">
    <name type="scientific">Epilithonimonas xixisoli</name>
    <dbReference type="NCBI Taxonomy" id="1476462"/>
    <lineage>
        <taxon>Bacteria</taxon>
        <taxon>Pseudomonadati</taxon>
        <taxon>Bacteroidota</taxon>
        <taxon>Flavobacteriia</taxon>
        <taxon>Flavobacteriales</taxon>
        <taxon>Weeksellaceae</taxon>
        <taxon>Chryseobacterium group</taxon>
        <taxon>Epilithonimonas</taxon>
    </lineage>
</organism>
<reference evidence="2 3" key="1">
    <citation type="submission" date="2019-03" db="EMBL/GenBank/DDBJ databases">
        <title>Genomic Encyclopedia of Type Strains, Phase III (KMG-III): the genomes of soil and plant-associated and newly described type strains.</title>
        <authorList>
            <person name="Whitman W."/>
        </authorList>
    </citation>
    <scope>NUCLEOTIDE SEQUENCE [LARGE SCALE GENOMIC DNA]</scope>
    <source>
        <strain evidence="2 3">CGMCC 1.12802</strain>
    </source>
</reference>
<protein>
    <submittedName>
        <fullName evidence="2">Uncharacterized protein</fullName>
    </submittedName>
</protein>
<comment type="caution">
    <text evidence="2">The sequence shown here is derived from an EMBL/GenBank/DDBJ whole genome shotgun (WGS) entry which is preliminary data.</text>
</comment>
<dbReference type="AlphaFoldDB" id="A0A4R8I7D2"/>
<name>A0A4R8I7D2_9FLAO</name>
<gene>
    <name evidence="2" type="ORF">B0I22_2470</name>
</gene>
<evidence type="ECO:0000256" key="1">
    <source>
        <dbReference type="SAM" id="Phobius"/>
    </source>
</evidence>
<keyword evidence="1" id="KW-0472">Membrane</keyword>
<keyword evidence="3" id="KW-1185">Reference proteome</keyword>